<gene>
    <name evidence="1" type="ORF">BJB45_10150</name>
</gene>
<protein>
    <submittedName>
        <fullName evidence="1">Uncharacterized protein</fullName>
    </submittedName>
</protein>
<accession>W1N9Y7</accession>
<sequence>MISMAIARARSLVIVGMECFSSTAPGGHALAAAVISAEGQVWMVSGWGVLCCLLAQRSSDLW</sequence>
<reference evidence="1 2" key="1">
    <citation type="submission" date="2013-08" db="EMBL/GenBank/DDBJ databases">
        <title>draft genome of Halomonas huanghegensis, strain BJGMM-B45T.</title>
        <authorList>
            <person name="Miao C."/>
            <person name="Wan Y."/>
            <person name="Jin W."/>
        </authorList>
    </citation>
    <scope>NUCLEOTIDE SEQUENCE [LARGE SCALE GENOMIC DNA]</scope>
    <source>
        <strain evidence="1 2">BJGMM-B45</strain>
    </source>
</reference>
<organism evidence="1 2">
    <name type="scientific">Halomonas huangheensis</name>
    <dbReference type="NCBI Taxonomy" id="1178482"/>
    <lineage>
        <taxon>Bacteria</taxon>
        <taxon>Pseudomonadati</taxon>
        <taxon>Pseudomonadota</taxon>
        <taxon>Gammaproteobacteria</taxon>
        <taxon>Oceanospirillales</taxon>
        <taxon>Halomonadaceae</taxon>
        <taxon>Halomonas</taxon>
    </lineage>
</organism>
<dbReference type="EMBL" id="AVBC01000019">
    <property type="protein sequence ID" value="ERL52319.1"/>
    <property type="molecule type" value="Genomic_DNA"/>
</dbReference>
<keyword evidence="2" id="KW-1185">Reference proteome</keyword>
<evidence type="ECO:0000313" key="1">
    <source>
        <dbReference type="EMBL" id="ERL52319.1"/>
    </source>
</evidence>
<proteinExistence type="predicted"/>
<dbReference type="AlphaFoldDB" id="W1N9Y7"/>
<dbReference type="Proteomes" id="UP000019113">
    <property type="component" value="Unassembled WGS sequence"/>
</dbReference>
<name>W1N9Y7_9GAMM</name>
<evidence type="ECO:0000313" key="2">
    <source>
        <dbReference type="Proteomes" id="UP000019113"/>
    </source>
</evidence>
<comment type="caution">
    <text evidence="1">The sequence shown here is derived from an EMBL/GenBank/DDBJ whole genome shotgun (WGS) entry which is preliminary data.</text>
</comment>
<dbReference type="PATRIC" id="fig|1178482.3.peg.1190"/>